<dbReference type="GO" id="GO:0006020">
    <property type="term" value="P:inositol metabolic process"/>
    <property type="evidence" value="ECO:0007669"/>
    <property type="project" value="TreeGrafter"/>
</dbReference>
<comment type="caution">
    <text evidence="1">The sequence shown here is derived from an EMBL/GenBank/DDBJ whole genome shotgun (WGS) entry which is preliminary data.</text>
</comment>
<evidence type="ECO:0000313" key="1">
    <source>
        <dbReference type="EMBL" id="GAG73044.1"/>
    </source>
</evidence>
<reference evidence="1" key="1">
    <citation type="journal article" date="2014" name="Front. Microbiol.">
        <title>High frequency of phylogenetically diverse reductive dehalogenase-homologous genes in deep subseafloor sedimentary metagenomes.</title>
        <authorList>
            <person name="Kawai M."/>
            <person name="Futagami T."/>
            <person name="Toyoda A."/>
            <person name="Takaki Y."/>
            <person name="Nishi S."/>
            <person name="Hori S."/>
            <person name="Arai W."/>
            <person name="Tsubouchi T."/>
            <person name="Morono Y."/>
            <person name="Uchiyama I."/>
            <person name="Ito T."/>
            <person name="Fujiyama A."/>
            <person name="Inagaki F."/>
            <person name="Takami H."/>
        </authorList>
    </citation>
    <scope>NUCLEOTIDE SEQUENCE</scope>
    <source>
        <strain evidence="1">Expedition CK06-06</strain>
    </source>
</reference>
<organism evidence="1">
    <name type="scientific">marine sediment metagenome</name>
    <dbReference type="NCBI Taxonomy" id="412755"/>
    <lineage>
        <taxon>unclassified sequences</taxon>
        <taxon>metagenomes</taxon>
        <taxon>ecological metagenomes</taxon>
    </lineage>
</organism>
<dbReference type="EMBL" id="BART01003224">
    <property type="protein sequence ID" value="GAG73044.1"/>
    <property type="molecule type" value="Genomic_DNA"/>
</dbReference>
<protein>
    <recommendedName>
        <fullName evidence="2">Inositol monophosphatase</fullName>
    </recommendedName>
</protein>
<dbReference type="AlphaFoldDB" id="X0ZUH5"/>
<dbReference type="Gene3D" id="3.30.540.10">
    <property type="entry name" value="Fructose-1,6-Bisphosphatase, subunit A, domain 1"/>
    <property type="match status" value="1"/>
</dbReference>
<proteinExistence type="predicted"/>
<gene>
    <name evidence="1" type="ORF">S01H4_09092</name>
</gene>
<dbReference type="PANTHER" id="PTHR20854:SF4">
    <property type="entry name" value="INOSITOL-1-MONOPHOSPHATASE-RELATED"/>
    <property type="match status" value="1"/>
</dbReference>
<dbReference type="PROSITE" id="PS50889">
    <property type="entry name" value="S4"/>
    <property type="match status" value="1"/>
</dbReference>
<dbReference type="Gene3D" id="3.40.190.80">
    <property type="match status" value="1"/>
</dbReference>
<dbReference type="Pfam" id="PF00459">
    <property type="entry name" value="Inositol_P"/>
    <property type="match status" value="1"/>
</dbReference>
<evidence type="ECO:0008006" key="2">
    <source>
        <dbReference type="Google" id="ProtNLM"/>
    </source>
</evidence>
<feature type="non-terminal residue" evidence="1">
    <location>
        <position position="230"/>
    </location>
</feature>
<dbReference type="PRINTS" id="PR00377">
    <property type="entry name" value="IMPHPHTASES"/>
</dbReference>
<name>X0ZUH5_9ZZZZ</name>
<dbReference type="PANTHER" id="PTHR20854">
    <property type="entry name" value="INOSITOL MONOPHOSPHATASE"/>
    <property type="match status" value="1"/>
</dbReference>
<dbReference type="GO" id="GO:0008934">
    <property type="term" value="F:inositol monophosphate 1-phosphatase activity"/>
    <property type="evidence" value="ECO:0007669"/>
    <property type="project" value="TreeGrafter"/>
</dbReference>
<dbReference type="GO" id="GO:0007165">
    <property type="term" value="P:signal transduction"/>
    <property type="evidence" value="ECO:0007669"/>
    <property type="project" value="TreeGrafter"/>
</dbReference>
<accession>X0ZUH5</accession>
<sequence>MERKTCISRDGDEIISVLHSSEIDFAILSEEKGFIKTDKKPEYLALVDPIDGSANLKRGIPLVSVGIAIVPYNEVMTSDDAEISIIDSVFTDETYIAIKGNGVTRNGERVKVSEPIKLENAIISYDTKRTFDASFVESSVRTIKAVHDTRRTASNLLDLCWTASGFLDAMVDMRNMLPIIHLCGTHIVFEAGGYVINPQGKRFSTSLDPDVMMNFVAASNEQLAKQILRC</sequence>
<dbReference type="InterPro" id="IPR000760">
    <property type="entry name" value="Inositol_monophosphatase-like"/>
</dbReference>
<dbReference type="SUPFAM" id="SSF56655">
    <property type="entry name" value="Carbohydrate phosphatase"/>
    <property type="match status" value="1"/>
</dbReference>